<dbReference type="NCBIfam" id="NF001810">
    <property type="entry name" value="PRK00529.1"/>
    <property type="match status" value="1"/>
</dbReference>
<dbReference type="GO" id="GO:0005829">
    <property type="term" value="C:cytosol"/>
    <property type="evidence" value="ECO:0007669"/>
    <property type="project" value="UniProtKB-ARBA"/>
</dbReference>
<dbReference type="PIRSF" id="PIRSF005901">
    <property type="entry name" value="EF-P"/>
    <property type="match status" value="1"/>
</dbReference>
<gene>
    <name evidence="7" type="primary">efp</name>
    <name evidence="12" type="ORF">FHS83_002016</name>
</gene>
<dbReference type="FunFam" id="2.40.50.140:FF:000009">
    <property type="entry name" value="Elongation factor P"/>
    <property type="match status" value="1"/>
</dbReference>
<dbReference type="FunFam" id="2.30.30.30:FF:000003">
    <property type="entry name" value="Elongation factor P"/>
    <property type="match status" value="1"/>
</dbReference>
<dbReference type="Pfam" id="PF09285">
    <property type="entry name" value="Elong-fact-P_C"/>
    <property type="match status" value="1"/>
</dbReference>
<dbReference type="UniPathway" id="UPA00345"/>
<dbReference type="NCBIfam" id="TIGR00038">
    <property type="entry name" value="efp"/>
    <property type="match status" value="1"/>
</dbReference>
<organism evidence="12 13">
    <name type="scientific">Rhizomicrobium palustre</name>
    <dbReference type="NCBI Taxonomy" id="189966"/>
    <lineage>
        <taxon>Bacteria</taxon>
        <taxon>Pseudomonadati</taxon>
        <taxon>Pseudomonadota</taxon>
        <taxon>Alphaproteobacteria</taxon>
        <taxon>Micropepsales</taxon>
        <taxon>Micropepsaceae</taxon>
        <taxon>Rhizomicrobium</taxon>
    </lineage>
</organism>
<keyword evidence="13" id="KW-1185">Reference proteome</keyword>
<keyword evidence="5 7" id="KW-0251">Elongation factor</keyword>
<evidence type="ECO:0000256" key="3">
    <source>
        <dbReference type="ARBA" id="ARBA00009479"/>
    </source>
</evidence>
<sequence length="189" mass="20773">MAKIAGNEIRPGTLIQHDGGLWIAVKTQAVKPGKGGAYNQVELKNILTGTKLNERFRSDAAVDEIYLEKKDYQFLYESGDMLTFMDMESYEQIEIEKDFIGERAVFLTDGMKVLVQSYEGKPIGVQIPLQVVLTVTEADPVLRGGTAAPSYKSAVLENGLKIQVPPFIEAGTKVVVATEDGSYVKRAEI</sequence>
<dbReference type="GO" id="GO:0043043">
    <property type="term" value="P:peptide biosynthetic process"/>
    <property type="evidence" value="ECO:0007669"/>
    <property type="project" value="InterPro"/>
</dbReference>
<dbReference type="InterPro" id="IPR013852">
    <property type="entry name" value="Transl_elong_P/YeiP_CS"/>
</dbReference>
<dbReference type="Gene3D" id="2.30.30.30">
    <property type="match status" value="1"/>
</dbReference>
<dbReference type="PROSITE" id="PS01275">
    <property type="entry name" value="EFP"/>
    <property type="match status" value="1"/>
</dbReference>
<dbReference type="HAMAP" id="MF_00141">
    <property type="entry name" value="EF_P"/>
    <property type="match status" value="1"/>
</dbReference>
<keyword evidence="4 7" id="KW-0963">Cytoplasm</keyword>
<reference evidence="12 13" key="1">
    <citation type="submission" date="2020-03" db="EMBL/GenBank/DDBJ databases">
        <title>Genomic Encyclopedia of Type Strains, Phase IV (KMG-IV): sequencing the most valuable type-strain genomes for metagenomic binning, comparative biology and taxonomic classification.</title>
        <authorList>
            <person name="Goeker M."/>
        </authorList>
    </citation>
    <scope>NUCLEOTIDE SEQUENCE [LARGE SCALE GENOMIC DNA]</scope>
    <source>
        <strain evidence="12 13">DSM 19867</strain>
    </source>
</reference>
<dbReference type="InterPro" id="IPR015365">
    <property type="entry name" value="Elong-fact-P_C"/>
</dbReference>
<accession>A0A846MYJ4</accession>
<dbReference type="InterPro" id="IPR008991">
    <property type="entry name" value="Translation_prot_SH3-like_sf"/>
</dbReference>
<evidence type="ECO:0000256" key="9">
    <source>
        <dbReference type="RuleBase" id="RU004389"/>
    </source>
</evidence>
<evidence type="ECO:0000256" key="1">
    <source>
        <dbReference type="ARBA" id="ARBA00004496"/>
    </source>
</evidence>
<dbReference type="InterPro" id="IPR014722">
    <property type="entry name" value="Rib_uL2_dom2"/>
</dbReference>
<feature type="domain" description="Translation elongation factor P/YeiP central" evidence="11">
    <location>
        <begin position="69"/>
        <end position="123"/>
    </location>
</feature>
<dbReference type="Proteomes" id="UP000570514">
    <property type="component" value="Unassembled WGS sequence"/>
</dbReference>
<evidence type="ECO:0000256" key="7">
    <source>
        <dbReference type="HAMAP-Rule" id="MF_00141"/>
    </source>
</evidence>
<proteinExistence type="inferred from homology"/>
<name>A0A846MYJ4_9PROT</name>
<evidence type="ECO:0000313" key="13">
    <source>
        <dbReference type="Proteomes" id="UP000570514"/>
    </source>
</evidence>
<keyword evidence="6 7" id="KW-0648">Protein biosynthesis</keyword>
<evidence type="ECO:0000259" key="11">
    <source>
        <dbReference type="SMART" id="SM01185"/>
    </source>
</evidence>
<comment type="pathway">
    <text evidence="2 7">Protein biosynthesis; polypeptide chain elongation.</text>
</comment>
<dbReference type="RefSeq" id="WP_167082849.1">
    <property type="nucleotide sequence ID" value="NZ_BAAADC010000001.1"/>
</dbReference>
<dbReference type="SUPFAM" id="SSF50249">
    <property type="entry name" value="Nucleic acid-binding proteins"/>
    <property type="match status" value="2"/>
</dbReference>
<dbReference type="Pfam" id="PF08207">
    <property type="entry name" value="EFP_N"/>
    <property type="match status" value="1"/>
</dbReference>
<dbReference type="GO" id="GO:0003746">
    <property type="term" value="F:translation elongation factor activity"/>
    <property type="evidence" value="ECO:0007669"/>
    <property type="project" value="UniProtKB-UniRule"/>
</dbReference>
<feature type="domain" description="Elongation factor P C-terminal" evidence="10">
    <location>
        <begin position="131"/>
        <end position="186"/>
    </location>
</feature>
<dbReference type="InterPro" id="IPR012340">
    <property type="entry name" value="NA-bd_OB-fold"/>
</dbReference>
<dbReference type="CDD" id="cd04470">
    <property type="entry name" value="S1_EF-P_repeat_1"/>
    <property type="match status" value="1"/>
</dbReference>
<dbReference type="InterPro" id="IPR013185">
    <property type="entry name" value="Transl_elong_KOW-like"/>
</dbReference>
<evidence type="ECO:0000256" key="5">
    <source>
        <dbReference type="ARBA" id="ARBA00022768"/>
    </source>
</evidence>
<dbReference type="Pfam" id="PF01132">
    <property type="entry name" value="EFP"/>
    <property type="match status" value="1"/>
</dbReference>
<dbReference type="AlphaFoldDB" id="A0A846MYJ4"/>
<dbReference type="SUPFAM" id="SSF50104">
    <property type="entry name" value="Translation proteins SH3-like domain"/>
    <property type="match status" value="1"/>
</dbReference>
<dbReference type="InterPro" id="IPR001059">
    <property type="entry name" value="Transl_elong_P/YeiP_cen"/>
</dbReference>
<comment type="function">
    <text evidence="7">Involved in peptide bond synthesis. Stimulates efficient translation and peptide-bond synthesis on native or reconstituted 70S ribosomes in vitro. Probably functions indirectly by altering the affinity of the ribosome for aminoacyl-tRNA, thus increasing their reactivity as acceptors for peptidyl transferase.</text>
</comment>
<dbReference type="SMART" id="SM01185">
    <property type="entry name" value="EFP"/>
    <property type="match status" value="1"/>
</dbReference>
<dbReference type="SMART" id="SM00841">
    <property type="entry name" value="Elong-fact-P_C"/>
    <property type="match status" value="1"/>
</dbReference>
<evidence type="ECO:0000313" key="12">
    <source>
        <dbReference type="EMBL" id="NIK88698.1"/>
    </source>
</evidence>
<comment type="caution">
    <text evidence="12">The sequence shown here is derived from an EMBL/GenBank/DDBJ whole genome shotgun (WGS) entry which is preliminary data.</text>
</comment>
<dbReference type="FunFam" id="2.40.50.140:FF:000004">
    <property type="entry name" value="Elongation factor P"/>
    <property type="match status" value="1"/>
</dbReference>
<evidence type="ECO:0000256" key="4">
    <source>
        <dbReference type="ARBA" id="ARBA00022490"/>
    </source>
</evidence>
<dbReference type="InterPro" id="IPR011768">
    <property type="entry name" value="Transl_elongation_fac_P"/>
</dbReference>
<evidence type="ECO:0000259" key="10">
    <source>
        <dbReference type="SMART" id="SM00841"/>
    </source>
</evidence>
<dbReference type="Gene3D" id="2.40.50.140">
    <property type="entry name" value="Nucleic acid-binding proteins"/>
    <property type="match status" value="2"/>
</dbReference>
<dbReference type="PANTHER" id="PTHR30053">
    <property type="entry name" value="ELONGATION FACTOR P"/>
    <property type="match status" value="1"/>
</dbReference>
<dbReference type="PANTHER" id="PTHR30053:SF14">
    <property type="entry name" value="TRANSLATION ELONGATION FACTOR KOW-LIKE DOMAIN-CONTAINING PROTEIN"/>
    <property type="match status" value="1"/>
</dbReference>
<dbReference type="InterPro" id="IPR020599">
    <property type="entry name" value="Transl_elong_fac_P/YeiP"/>
</dbReference>
<evidence type="ECO:0000256" key="2">
    <source>
        <dbReference type="ARBA" id="ARBA00004815"/>
    </source>
</evidence>
<comment type="subcellular location">
    <subcellularLocation>
        <location evidence="1 7">Cytoplasm</location>
    </subcellularLocation>
</comment>
<evidence type="ECO:0000256" key="6">
    <source>
        <dbReference type="ARBA" id="ARBA00022917"/>
    </source>
</evidence>
<evidence type="ECO:0000256" key="8">
    <source>
        <dbReference type="NCBIfam" id="TIGR00038"/>
    </source>
</evidence>
<dbReference type="EMBL" id="JAASRM010000001">
    <property type="protein sequence ID" value="NIK88698.1"/>
    <property type="molecule type" value="Genomic_DNA"/>
</dbReference>
<protein>
    <recommendedName>
        <fullName evidence="7 8">Elongation factor P</fullName>
        <shortName evidence="7">EF-P</shortName>
    </recommendedName>
</protein>
<comment type="similarity">
    <text evidence="3 7 9">Belongs to the elongation factor P family.</text>
</comment>